<comment type="caution">
    <text evidence="7">The sequence shown here is derived from an EMBL/GenBank/DDBJ whole genome shotgun (WGS) entry which is preliminary data.</text>
</comment>
<dbReference type="InterPro" id="IPR001633">
    <property type="entry name" value="EAL_dom"/>
</dbReference>
<keyword evidence="2" id="KW-0472">Membrane</keyword>
<dbReference type="PANTHER" id="PTHR44757:SF2">
    <property type="entry name" value="BIOFILM ARCHITECTURE MAINTENANCE PROTEIN MBAA"/>
    <property type="match status" value="1"/>
</dbReference>
<evidence type="ECO:0000256" key="1">
    <source>
        <dbReference type="ARBA" id="ARBA00001946"/>
    </source>
</evidence>
<evidence type="ECO:0000259" key="5">
    <source>
        <dbReference type="PROSITE" id="PS50883"/>
    </source>
</evidence>
<sequence length="972" mass="109362">MDLESCMHRVTARRWMYLFVTVTALVLATFASRLAADTTDSPRFKDQRVLLIYSYHPTFPTARRVYEGILAAFPKEDHPQIDIEFMDSKRHVSNEYQALFLESLRYKLAQRPAYDIVMTADDNAFNLIKSFKEELFPDTPMVFLGVNDRQSALSANAEPQITGVVEAASIAGTIHLAGSLRPQMSTLHVIVDSTPSGQADLKTLLALAPQFPGKTFKVLSLADLSWSELSDALPYIDQKDAILLLSAYRDSNQTQLSFDDALELILTKSPVPVFHLWEHGLGDGILGGLIISHFEQGKKAAQIARYILTGTSPAAIPVVTESPNITVVDDRVMRRFDLSYAPLPEATQVRFKRSTLFERYAIELASVGFLFGLMSIFIAYLIRQNQLRTKLSRTLAEQKHTLRAILDNLDACVYLKDMEGNYIFANAAVREVFQVPLEHVVGYDDYAFFSPLTAQEIIQNDKNVLDSGQTLRVEEVNTSKDGGPPRTYRSTKLPLKNEQGNVFALCGISVDVTEQKQYEEQLKFMAHYDQLTKLPNRLLFSDRLQQAILQCHRNNEVLAVIYIDLDGFKDINDHHGHETGDLLLKEIALTGHHILREQDTFARLGGDEFVAVLVDIQEQARAIEIAKRLIKLMGTPFYISNKLLKISASIGITTYPQEESLDADQLLRQADQAMYAAKTKGKNRYHCFDSQIEKHIIQREQRLDRIQKAIRAGELVLYYQPKVNMATGEVIGLEALVRWLHPEHGLLPPGDFLPLIEGHSLSIELGDWVIAQALEQLDHWYKQGLELSVSVNVSNMQLEHDRFVEKLRTQLGYYNNLPNSLLQLEILETGALENTNFVSATMNECRQMGLQFALDDFGTAYSSLSHLKKLPAAYLKIDRGFVKDILVDADDRAILEGVISLANAFQMKLIAEGIESVEHGTALLQLGCQLAQGYAIARPMPAADIAEWLRTWKQPAAWRQATVSTAKEDHIV</sequence>
<dbReference type="EMBL" id="SACQ01000003">
    <property type="protein sequence ID" value="RVU30868.1"/>
    <property type="molecule type" value="Genomic_DNA"/>
</dbReference>
<dbReference type="InterPro" id="IPR013656">
    <property type="entry name" value="PAS_4"/>
</dbReference>
<evidence type="ECO:0000259" key="4">
    <source>
        <dbReference type="PROSITE" id="PS50113"/>
    </source>
</evidence>
<accession>A0A437Q8L2</accession>
<dbReference type="Gene3D" id="3.40.50.2300">
    <property type="match status" value="2"/>
</dbReference>
<dbReference type="InterPro" id="IPR000160">
    <property type="entry name" value="GGDEF_dom"/>
</dbReference>
<comment type="cofactor">
    <cofactor evidence="1">
        <name>Mg(2+)</name>
        <dbReference type="ChEBI" id="CHEBI:18420"/>
    </cofactor>
</comment>
<dbReference type="NCBIfam" id="TIGR00254">
    <property type="entry name" value="GGDEF"/>
    <property type="match status" value="1"/>
</dbReference>
<dbReference type="Pfam" id="PF00563">
    <property type="entry name" value="EAL"/>
    <property type="match status" value="1"/>
</dbReference>
<proteinExistence type="predicted"/>
<feature type="transmembrane region" description="Helical" evidence="2">
    <location>
        <begin position="360"/>
        <end position="382"/>
    </location>
</feature>
<dbReference type="InterPro" id="IPR029787">
    <property type="entry name" value="Nucleotide_cyclase"/>
</dbReference>
<dbReference type="InterPro" id="IPR035965">
    <property type="entry name" value="PAS-like_dom_sf"/>
</dbReference>
<feature type="domain" description="PAC" evidence="4">
    <location>
        <begin position="469"/>
        <end position="524"/>
    </location>
</feature>
<dbReference type="FunFam" id="3.30.70.270:FF:000001">
    <property type="entry name" value="Diguanylate cyclase domain protein"/>
    <property type="match status" value="1"/>
</dbReference>
<dbReference type="InterPro" id="IPR000014">
    <property type="entry name" value="PAS"/>
</dbReference>
<dbReference type="SMART" id="SM00052">
    <property type="entry name" value="EAL"/>
    <property type="match status" value="1"/>
</dbReference>
<feature type="domain" description="PAS" evidence="3">
    <location>
        <begin position="398"/>
        <end position="468"/>
    </location>
</feature>
<dbReference type="PROSITE" id="PS50112">
    <property type="entry name" value="PAS"/>
    <property type="match status" value="1"/>
</dbReference>
<dbReference type="Pfam" id="PF04392">
    <property type="entry name" value="ABC_sub_bind"/>
    <property type="match status" value="1"/>
</dbReference>
<dbReference type="InterPro" id="IPR000700">
    <property type="entry name" value="PAS-assoc_C"/>
</dbReference>
<dbReference type="InterPro" id="IPR052155">
    <property type="entry name" value="Biofilm_reg_signaling"/>
</dbReference>
<reference evidence="7 8" key="1">
    <citation type="submission" date="2019-01" db="EMBL/GenBank/DDBJ databases">
        <authorList>
            <person name="Chen W.-M."/>
        </authorList>
    </citation>
    <scope>NUCLEOTIDE SEQUENCE [LARGE SCALE GENOMIC DNA]</scope>
    <source>
        <strain evidence="7 8">HPM-16</strain>
    </source>
</reference>
<dbReference type="Gene3D" id="3.30.70.270">
    <property type="match status" value="1"/>
</dbReference>
<dbReference type="AlphaFoldDB" id="A0A437Q8L2"/>
<protein>
    <submittedName>
        <fullName evidence="7">EAL domain-containing protein</fullName>
    </submittedName>
</protein>
<evidence type="ECO:0000259" key="3">
    <source>
        <dbReference type="PROSITE" id="PS50112"/>
    </source>
</evidence>
<dbReference type="Gene3D" id="3.30.450.20">
    <property type="entry name" value="PAS domain"/>
    <property type="match status" value="1"/>
</dbReference>
<organism evidence="7 8">
    <name type="scientific">Neptunomonas marina</name>
    <dbReference type="NCBI Taxonomy" id="1815562"/>
    <lineage>
        <taxon>Bacteria</taxon>
        <taxon>Pseudomonadati</taxon>
        <taxon>Pseudomonadota</taxon>
        <taxon>Gammaproteobacteria</taxon>
        <taxon>Oceanospirillales</taxon>
        <taxon>Oceanospirillaceae</taxon>
        <taxon>Neptunomonas</taxon>
    </lineage>
</organism>
<dbReference type="SUPFAM" id="SSF141868">
    <property type="entry name" value="EAL domain-like"/>
    <property type="match status" value="1"/>
</dbReference>
<evidence type="ECO:0000313" key="7">
    <source>
        <dbReference type="EMBL" id="RVU30868.1"/>
    </source>
</evidence>
<dbReference type="CDD" id="cd01949">
    <property type="entry name" value="GGDEF"/>
    <property type="match status" value="1"/>
</dbReference>
<dbReference type="PROSITE" id="PS50883">
    <property type="entry name" value="EAL"/>
    <property type="match status" value="1"/>
</dbReference>
<dbReference type="Proteomes" id="UP000282818">
    <property type="component" value="Unassembled WGS sequence"/>
</dbReference>
<dbReference type="InterPro" id="IPR043128">
    <property type="entry name" value="Rev_trsase/Diguanyl_cyclase"/>
</dbReference>
<evidence type="ECO:0000313" key="8">
    <source>
        <dbReference type="Proteomes" id="UP000282818"/>
    </source>
</evidence>
<gene>
    <name evidence="7" type="ORF">EOE65_07570</name>
</gene>
<dbReference type="Gene3D" id="3.20.20.450">
    <property type="entry name" value="EAL domain"/>
    <property type="match status" value="1"/>
</dbReference>
<dbReference type="NCBIfam" id="TIGR00229">
    <property type="entry name" value="sensory_box"/>
    <property type="match status" value="1"/>
</dbReference>
<dbReference type="Pfam" id="PF08448">
    <property type="entry name" value="PAS_4"/>
    <property type="match status" value="1"/>
</dbReference>
<dbReference type="PROSITE" id="PS50887">
    <property type="entry name" value="GGDEF"/>
    <property type="match status" value="1"/>
</dbReference>
<dbReference type="GO" id="GO:0003824">
    <property type="term" value="F:catalytic activity"/>
    <property type="evidence" value="ECO:0007669"/>
    <property type="project" value="UniProtKB-ARBA"/>
</dbReference>
<dbReference type="PROSITE" id="PS50113">
    <property type="entry name" value="PAC"/>
    <property type="match status" value="1"/>
</dbReference>
<dbReference type="InterPro" id="IPR035919">
    <property type="entry name" value="EAL_sf"/>
</dbReference>
<keyword evidence="8" id="KW-1185">Reference proteome</keyword>
<name>A0A437Q8L2_9GAMM</name>
<keyword evidence="2" id="KW-1133">Transmembrane helix</keyword>
<dbReference type="InterPro" id="IPR007487">
    <property type="entry name" value="ABC_transpt-TYRBP-like"/>
</dbReference>
<dbReference type="CDD" id="cd01948">
    <property type="entry name" value="EAL"/>
    <property type="match status" value="1"/>
</dbReference>
<dbReference type="Pfam" id="PF00990">
    <property type="entry name" value="GGDEF"/>
    <property type="match status" value="1"/>
</dbReference>
<evidence type="ECO:0000259" key="6">
    <source>
        <dbReference type="PROSITE" id="PS50887"/>
    </source>
</evidence>
<evidence type="ECO:0000256" key="2">
    <source>
        <dbReference type="SAM" id="Phobius"/>
    </source>
</evidence>
<dbReference type="SUPFAM" id="SSF55785">
    <property type="entry name" value="PYP-like sensor domain (PAS domain)"/>
    <property type="match status" value="1"/>
</dbReference>
<dbReference type="SMART" id="SM00091">
    <property type="entry name" value="PAS"/>
    <property type="match status" value="1"/>
</dbReference>
<keyword evidence="2" id="KW-0812">Transmembrane</keyword>
<dbReference type="SUPFAM" id="SSF55073">
    <property type="entry name" value="Nucleotide cyclase"/>
    <property type="match status" value="1"/>
</dbReference>
<dbReference type="SMART" id="SM00267">
    <property type="entry name" value="GGDEF"/>
    <property type="match status" value="1"/>
</dbReference>
<dbReference type="CDD" id="cd00130">
    <property type="entry name" value="PAS"/>
    <property type="match status" value="1"/>
</dbReference>
<feature type="domain" description="EAL" evidence="5">
    <location>
        <begin position="699"/>
        <end position="953"/>
    </location>
</feature>
<dbReference type="PANTHER" id="PTHR44757">
    <property type="entry name" value="DIGUANYLATE CYCLASE DGCP"/>
    <property type="match status" value="1"/>
</dbReference>
<feature type="domain" description="GGDEF" evidence="6">
    <location>
        <begin position="556"/>
        <end position="690"/>
    </location>
</feature>